<sequence>MMLASSTPSPFPSPSGRRYLGFLVVASALLMTSLQENITCYKCDWGKCEGSTETCTAKAACYYAESGIGYKSCLCRRDLCNFAKPQNDIVFNEVTLPINFLNAFSKNLALNQPAASSSLHGAFQSLGAKLLVDGDANPDYLQGHCMHGVDGSGGPNWAVVDLADKYGVDFVVLYSRDCIPDRLDYFMIGLTSVDYFAPGSNVVRGTYPLCGQYKYQAVVSSKHTLKCNANLLPYRFVIVQQPITGPGSLTVCELEVYKADNSNSKKWNRYVNYKLTGYTSHVMVVSHKLKCFFNCMPGLCNSVNFKEDGSVCELNQHLFGYNQNNLMVSADWSFYEVHYA</sequence>
<dbReference type="OrthoDB" id="547680at2759"/>
<reference evidence="2 4" key="2">
    <citation type="journal article" date="2013" name="Nature">
        <title>Insights into bilaterian evolution from three spiralian genomes.</title>
        <authorList>
            <person name="Simakov O."/>
            <person name="Marletaz F."/>
            <person name="Cho S.J."/>
            <person name="Edsinger-Gonzales E."/>
            <person name="Havlak P."/>
            <person name="Hellsten U."/>
            <person name="Kuo D.H."/>
            <person name="Larsson T."/>
            <person name="Lv J."/>
            <person name="Arendt D."/>
            <person name="Savage R."/>
            <person name="Osoegawa K."/>
            <person name="de Jong P."/>
            <person name="Grimwood J."/>
            <person name="Chapman J.A."/>
            <person name="Shapiro H."/>
            <person name="Aerts A."/>
            <person name="Otillar R.P."/>
            <person name="Terry A.Y."/>
            <person name="Boore J.L."/>
            <person name="Grigoriev I.V."/>
            <person name="Lindberg D.R."/>
            <person name="Seaver E.C."/>
            <person name="Weisblat D.A."/>
            <person name="Putnam N.H."/>
            <person name="Rokhsar D.S."/>
        </authorList>
    </citation>
    <scope>NUCLEOTIDE SEQUENCE</scope>
</reference>
<dbReference type="Proteomes" id="UP000015101">
    <property type="component" value="Unassembled WGS sequence"/>
</dbReference>
<feature type="signal peptide" evidence="1">
    <location>
        <begin position="1"/>
        <end position="35"/>
    </location>
</feature>
<dbReference type="GeneID" id="20212039"/>
<reference evidence="3" key="3">
    <citation type="submission" date="2015-06" db="UniProtKB">
        <authorList>
            <consortium name="EnsemblMetazoa"/>
        </authorList>
    </citation>
    <scope>IDENTIFICATION</scope>
</reference>
<keyword evidence="4" id="KW-1185">Reference proteome</keyword>
<dbReference type="CTD" id="20212039"/>
<dbReference type="PANTHER" id="PTHR45713">
    <property type="entry name" value="FTP DOMAIN-CONTAINING PROTEIN"/>
    <property type="match status" value="1"/>
</dbReference>
<dbReference type="AlphaFoldDB" id="T1FT92"/>
<accession>T1FT92</accession>
<evidence type="ECO:0000313" key="2">
    <source>
        <dbReference type="EMBL" id="ESO04193.1"/>
    </source>
</evidence>
<dbReference type="HOGENOM" id="CLU_070429_0_0_1"/>
<dbReference type="PANTHER" id="PTHR45713:SF6">
    <property type="entry name" value="F5_8 TYPE C DOMAIN-CONTAINING PROTEIN"/>
    <property type="match status" value="1"/>
</dbReference>
<dbReference type="InParanoid" id="T1FT92"/>
<dbReference type="Gene3D" id="2.60.120.260">
    <property type="entry name" value="Galactose-binding domain-like"/>
    <property type="match status" value="1"/>
</dbReference>
<dbReference type="InterPro" id="IPR051941">
    <property type="entry name" value="BG_Antigen-Binding_Lectin"/>
</dbReference>
<feature type="chain" id="PRO_5010981016" description="Apple domain-containing protein" evidence="1">
    <location>
        <begin position="36"/>
        <end position="340"/>
    </location>
</feature>
<evidence type="ECO:0000256" key="1">
    <source>
        <dbReference type="SAM" id="SignalP"/>
    </source>
</evidence>
<dbReference type="SUPFAM" id="SSF49785">
    <property type="entry name" value="Galactose-binding domain-like"/>
    <property type="match status" value="1"/>
</dbReference>
<dbReference type="EnsemblMetazoa" id="HelroT191744">
    <property type="protein sequence ID" value="HelroP191744"/>
    <property type="gene ID" value="HelroG191744"/>
</dbReference>
<protein>
    <recommendedName>
        <fullName evidence="5">Apple domain-containing protein</fullName>
    </recommendedName>
</protein>
<evidence type="ECO:0008006" key="5">
    <source>
        <dbReference type="Google" id="ProtNLM"/>
    </source>
</evidence>
<dbReference type="EMBL" id="AMQM01004268">
    <property type="status" value="NOT_ANNOTATED_CDS"/>
    <property type="molecule type" value="Genomic_DNA"/>
</dbReference>
<evidence type="ECO:0000313" key="3">
    <source>
        <dbReference type="EnsemblMetazoa" id="HelroP191744"/>
    </source>
</evidence>
<keyword evidence="1" id="KW-0732">Signal</keyword>
<dbReference type="eggNOG" id="ENOG502TKQC">
    <property type="taxonomic scope" value="Eukaryota"/>
</dbReference>
<name>T1FT92_HELRO</name>
<dbReference type="RefSeq" id="XP_009017462.1">
    <property type="nucleotide sequence ID" value="XM_009019214.1"/>
</dbReference>
<proteinExistence type="predicted"/>
<reference evidence="4" key="1">
    <citation type="submission" date="2012-12" db="EMBL/GenBank/DDBJ databases">
        <authorList>
            <person name="Hellsten U."/>
            <person name="Grimwood J."/>
            <person name="Chapman J.A."/>
            <person name="Shapiro H."/>
            <person name="Aerts A."/>
            <person name="Otillar R.P."/>
            <person name="Terry A.Y."/>
            <person name="Boore J.L."/>
            <person name="Simakov O."/>
            <person name="Marletaz F."/>
            <person name="Cho S.-J."/>
            <person name="Edsinger-Gonzales E."/>
            <person name="Havlak P."/>
            <person name="Kuo D.-H."/>
            <person name="Larsson T."/>
            <person name="Lv J."/>
            <person name="Arendt D."/>
            <person name="Savage R."/>
            <person name="Osoegawa K."/>
            <person name="de Jong P."/>
            <person name="Lindberg D.R."/>
            <person name="Seaver E.C."/>
            <person name="Weisblat D.A."/>
            <person name="Putnam N.H."/>
            <person name="Grigoriev I.V."/>
            <person name="Rokhsar D.S."/>
        </authorList>
    </citation>
    <scope>NUCLEOTIDE SEQUENCE</scope>
</reference>
<evidence type="ECO:0000313" key="4">
    <source>
        <dbReference type="Proteomes" id="UP000015101"/>
    </source>
</evidence>
<gene>
    <name evidence="3" type="primary">20212039</name>
    <name evidence="2" type="ORF">HELRODRAFT_191744</name>
</gene>
<dbReference type="KEGG" id="hro:HELRODRAFT_191744"/>
<organism evidence="3 4">
    <name type="scientific">Helobdella robusta</name>
    <name type="common">Californian leech</name>
    <dbReference type="NCBI Taxonomy" id="6412"/>
    <lineage>
        <taxon>Eukaryota</taxon>
        <taxon>Metazoa</taxon>
        <taxon>Spiralia</taxon>
        <taxon>Lophotrochozoa</taxon>
        <taxon>Annelida</taxon>
        <taxon>Clitellata</taxon>
        <taxon>Hirudinea</taxon>
        <taxon>Rhynchobdellida</taxon>
        <taxon>Glossiphoniidae</taxon>
        <taxon>Helobdella</taxon>
    </lineage>
</organism>
<dbReference type="EMBL" id="KB096502">
    <property type="protein sequence ID" value="ESO04193.1"/>
    <property type="molecule type" value="Genomic_DNA"/>
</dbReference>
<dbReference type="InterPro" id="IPR008979">
    <property type="entry name" value="Galactose-bd-like_sf"/>
</dbReference>